<dbReference type="InterPro" id="IPR036977">
    <property type="entry name" value="DNA_primase_Znf_CHC2"/>
</dbReference>
<dbReference type="PANTHER" id="PTHR30313:SF2">
    <property type="entry name" value="DNA PRIMASE"/>
    <property type="match status" value="1"/>
</dbReference>
<feature type="domain" description="Zinc finger CHC2-type" evidence="4">
    <location>
        <begin position="29"/>
        <end position="81"/>
    </location>
</feature>
<dbReference type="Pfam" id="PF01807">
    <property type="entry name" value="Zn_ribbon_DnaG"/>
    <property type="match status" value="1"/>
</dbReference>
<dbReference type="InterPro" id="IPR050219">
    <property type="entry name" value="DnaG_primase"/>
</dbReference>
<dbReference type="AlphaFoldDB" id="A0A3E5EKI6"/>
<dbReference type="PANTHER" id="PTHR30313">
    <property type="entry name" value="DNA PRIMASE"/>
    <property type="match status" value="1"/>
</dbReference>
<dbReference type="EMBL" id="QSVB01000014">
    <property type="protein sequence ID" value="RGN89342.1"/>
    <property type="molecule type" value="Genomic_DNA"/>
</dbReference>
<dbReference type="SUPFAM" id="SSF57783">
    <property type="entry name" value="Zinc beta-ribbon"/>
    <property type="match status" value="1"/>
</dbReference>
<dbReference type="GO" id="GO:0003899">
    <property type="term" value="F:DNA-directed RNA polymerase activity"/>
    <property type="evidence" value="ECO:0007669"/>
    <property type="project" value="InterPro"/>
</dbReference>
<evidence type="ECO:0000256" key="3">
    <source>
        <dbReference type="ARBA" id="ARBA00022833"/>
    </source>
</evidence>
<accession>A0A3E5EKI6</accession>
<evidence type="ECO:0000313" key="6">
    <source>
        <dbReference type="Proteomes" id="UP000260841"/>
    </source>
</evidence>
<evidence type="ECO:0000259" key="4">
    <source>
        <dbReference type="SMART" id="SM00400"/>
    </source>
</evidence>
<dbReference type="Proteomes" id="UP000260841">
    <property type="component" value="Unassembled WGS sequence"/>
</dbReference>
<name>A0A3E5EKI6_9FIRM</name>
<dbReference type="GO" id="GO:0008270">
    <property type="term" value="F:zinc ion binding"/>
    <property type="evidence" value="ECO:0007669"/>
    <property type="project" value="UniProtKB-KW"/>
</dbReference>
<gene>
    <name evidence="5" type="ORF">DXB36_12140</name>
</gene>
<reference evidence="5 6" key="1">
    <citation type="submission" date="2018-08" db="EMBL/GenBank/DDBJ databases">
        <title>A genome reference for cultivated species of the human gut microbiota.</title>
        <authorList>
            <person name="Zou Y."/>
            <person name="Xue W."/>
            <person name="Luo G."/>
        </authorList>
    </citation>
    <scope>NUCLEOTIDE SEQUENCE [LARGE SCALE GENOMIC DNA]</scope>
    <source>
        <strain evidence="5 6">OM03-2</strain>
    </source>
</reference>
<dbReference type="GO" id="GO:0005737">
    <property type="term" value="C:cytoplasm"/>
    <property type="evidence" value="ECO:0007669"/>
    <property type="project" value="TreeGrafter"/>
</dbReference>
<protein>
    <submittedName>
        <fullName evidence="5">DNA primase</fullName>
    </submittedName>
</protein>
<evidence type="ECO:0000256" key="1">
    <source>
        <dbReference type="ARBA" id="ARBA00022723"/>
    </source>
</evidence>
<dbReference type="GO" id="GO:0006269">
    <property type="term" value="P:DNA replication, synthesis of primer"/>
    <property type="evidence" value="ECO:0007669"/>
    <property type="project" value="TreeGrafter"/>
</dbReference>
<keyword evidence="1" id="KW-0479">Metal-binding</keyword>
<comment type="caution">
    <text evidence="5">The sequence shown here is derived from an EMBL/GenBank/DDBJ whole genome shotgun (WGS) entry which is preliminary data.</text>
</comment>
<evidence type="ECO:0000313" key="5">
    <source>
        <dbReference type="EMBL" id="RGN89342.1"/>
    </source>
</evidence>
<organism evidence="5 6">
    <name type="scientific">Dorea formicigenerans</name>
    <dbReference type="NCBI Taxonomy" id="39486"/>
    <lineage>
        <taxon>Bacteria</taxon>
        <taxon>Bacillati</taxon>
        <taxon>Bacillota</taxon>
        <taxon>Clostridia</taxon>
        <taxon>Lachnospirales</taxon>
        <taxon>Lachnospiraceae</taxon>
        <taxon>Dorea</taxon>
    </lineage>
</organism>
<keyword evidence="3" id="KW-0862">Zinc</keyword>
<dbReference type="GO" id="GO:0003677">
    <property type="term" value="F:DNA binding"/>
    <property type="evidence" value="ECO:0007669"/>
    <property type="project" value="InterPro"/>
</dbReference>
<dbReference type="Gene3D" id="3.90.580.10">
    <property type="entry name" value="Zinc finger, CHC2-type domain"/>
    <property type="match status" value="1"/>
</dbReference>
<keyword evidence="2" id="KW-0863">Zinc-finger</keyword>
<sequence length="162" mass="18938">MTSEEIKATYSMRDILTKCGLPAPNRAGFCHCPFHKGDREPSMKIYDKDFHCFACGANGDIFDFVSRFYDISFKDAFRMLGGDYKKNDSFASNLAIYRAKKESAMKRKKAERECQRRKLIYDLIGIYREYMNRAEPLSDAWCDCYNAMQMMIYHADTMEERG</sequence>
<proteinExistence type="predicted"/>
<dbReference type="SMART" id="SM00400">
    <property type="entry name" value="ZnF_CHCC"/>
    <property type="match status" value="1"/>
</dbReference>
<evidence type="ECO:0000256" key="2">
    <source>
        <dbReference type="ARBA" id="ARBA00022771"/>
    </source>
</evidence>
<dbReference type="InterPro" id="IPR002694">
    <property type="entry name" value="Znf_CHC2"/>
</dbReference>